<name>A0A0D0BJG2_9AGAM</name>
<dbReference type="CDD" id="cd12148">
    <property type="entry name" value="fungal_TF_MHR"/>
    <property type="match status" value="1"/>
</dbReference>
<gene>
    <name evidence="6" type="ORF">CY34DRAFT_800899</name>
</gene>
<dbReference type="AlphaFoldDB" id="A0A0D0BJG2"/>
<reference evidence="7" key="2">
    <citation type="submission" date="2015-01" db="EMBL/GenBank/DDBJ databases">
        <title>Evolutionary Origins and Diversification of the Mycorrhizal Mutualists.</title>
        <authorList>
            <consortium name="DOE Joint Genome Institute"/>
            <consortium name="Mycorrhizal Genomics Consortium"/>
            <person name="Kohler A."/>
            <person name="Kuo A."/>
            <person name="Nagy L.G."/>
            <person name="Floudas D."/>
            <person name="Copeland A."/>
            <person name="Barry K.W."/>
            <person name="Cichocki N."/>
            <person name="Veneault-Fourrey C."/>
            <person name="LaButti K."/>
            <person name="Lindquist E.A."/>
            <person name="Lipzen A."/>
            <person name="Lundell T."/>
            <person name="Morin E."/>
            <person name="Murat C."/>
            <person name="Riley R."/>
            <person name="Ohm R."/>
            <person name="Sun H."/>
            <person name="Tunlid A."/>
            <person name="Henrissat B."/>
            <person name="Grigoriev I.V."/>
            <person name="Hibbett D.S."/>
            <person name="Martin F."/>
        </authorList>
    </citation>
    <scope>NUCLEOTIDE SEQUENCE [LARGE SCALE GENOMIC DNA]</scope>
    <source>
        <strain evidence="7">UH-Slu-Lm8-n1</strain>
    </source>
</reference>
<dbReference type="InterPro" id="IPR007219">
    <property type="entry name" value="XnlR_reg_dom"/>
</dbReference>
<evidence type="ECO:0000256" key="2">
    <source>
        <dbReference type="ARBA" id="ARBA00023242"/>
    </source>
</evidence>
<evidence type="ECO:0000313" key="6">
    <source>
        <dbReference type="EMBL" id="KIK46027.1"/>
    </source>
</evidence>
<dbReference type="EMBL" id="KN835164">
    <property type="protein sequence ID" value="KIK46027.1"/>
    <property type="molecule type" value="Genomic_DNA"/>
</dbReference>
<dbReference type="PANTHER" id="PTHR31001">
    <property type="entry name" value="UNCHARACTERIZED TRANSCRIPTIONAL REGULATORY PROTEIN"/>
    <property type="match status" value="1"/>
</dbReference>
<dbReference type="Proteomes" id="UP000054485">
    <property type="component" value="Unassembled WGS sequence"/>
</dbReference>
<evidence type="ECO:0000256" key="4">
    <source>
        <dbReference type="SAM" id="MobiDB-lite"/>
    </source>
</evidence>
<dbReference type="InterPro" id="IPR050613">
    <property type="entry name" value="Sec_Metabolite_Reg"/>
</dbReference>
<dbReference type="OrthoDB" id="424974at2759"/>
<dbReference type="SMART" id="SM00906">
    <property type="entry name" value="Fungal_trans"/>
    <property type="match status" value="1"/>
</dbReference>
<dbReference type="GO" id="GO:0006351">
    <property type="term" value="P:DNA-templated transcription"/>
    <property type="evidence" value="ECO:0007669"/>
    <property type="project" value="InterPro"/>
</dbReference>
<dbReference type="PANTHER" id="PTHR31001:SF56">
    <property type="entry name" value="ZN(2)-C6 FUNGAL-TYPE DOMAIN-CONTAINING PROTEIN"/>
    <property type="match status" value="1"/>
</dbReference>
<evidence type="ECO:0000256" key="1">
    <source>
        <dbReference type="ARBA" id="ARBA00004123"/>
    </source>
</evidence>
<sequence>MPPGKGSRFVGVAEEYLRHKAAKLEERMRSLEDALAILQVNTSTQPHPLLTKRSNEEVDSGNIIDTTPTTAESNLHGLIDSLGSLYLDGDPQSGTASFFGPSGGSESLLQAEKRVIPETSSTSTETQETEADYLPPLIRNLVQAFPLTPSGLPKEHIQEMIESYLPEIQRAVSLCETFLKSLSLMFQVVSRQQIIDDLIPSIYRSGTRSLERPRYGPHDLALLFSVLALGALVDPALPPYNAEARHYHRVACAALCMQSILSERSVVTIKALHLMSMYYGMSGIESNAELYYSLLSLATQAALQIGFHKDPSRWGFEGREAYERRSYFWTLFSQSLWQSLATGRPPAIIPAVVDCQIPSDLDEATYRSGEIPISFGNWSSHFTKECLAPIIEATQAVKPPNYQTVLELDRKVREFSMPELPNSTDVDRASVMKRSFGPSGYKELTLLFLHRGFFAQAMGDFPSDPLRSPVGRSFLVAYQSASTMITVANNQFELQPVLCSRVWRIWTFAFSAAVVIGIVAIRRLGIQLDPDPFEHLDKACTLFRNAAQICIRAKSALPILLRLRQKAVHARMDPLQIQHTSHNPKSSESEDEPDELDVFGGRTQLVTKPPKHVPWPSHQTIQLASSTATQNNPPNQRKDYGSHPMNIPEVQDHELGEGAVGLPELDFFHRELSGSLYSRSGAPSYHGPQQGDLMLQDRWTSFVNDASFFPGYFPHLGPQAR</sequence>
<keyword evidence="2" id="KW-0539">Nucleus</keyword>
<keyword evidence="7" id="KW-1185">Reference proteome</keyword>
<dbReference type="GO" id="GO:0005634">
    <property type="term" value="C:nucleus"/>
    <property type="evidence" value="ECO:0007669"/>
    <property type="project" value="UniProtKB-SubCell"/>
</dbReference>
<dbReference type="InParanoid" id="A0A0D0BJG2"/>
<keyword evidence="3" id="KW-0175">Coiled coil</keyword>
<evidence type="ECO:0000259" key="5">
    <source>
        <dbReference type="SMART" id="SM00906"/>
    </source>
</evidence>
<feature type="domain" description="Xylanolytic transcriptional activator regulatory" evidence="5">
    <location>
        <begin position="291"/>
        <end position="364"/>
    </location>
</feature>
<dbReference type="GO" id="GO:0008270">
    <property type="term" value="F:zinc ion binding"/>
    <property type="evidence" value="ECO:0007669"/>
    <property type="project" value="InterPro"/>
</dbReference>
<protein>
    <recommendedName>
        <fullName evidence="5">Xylanolytic transcriptional activator regulatory domain-containing protein</fullName>
    </recommendedName>
</protein>
<comment type="subcellular location">
    <subcellularLocation>
        <location evidence="1">Nucleus</location>
    </subcellularLocation>
</comment>
<dbReference type="Pfam" id="PF04082">
    <property type="entry name" value="Fungal_trans"/>
    <property type="match status" value="1"/>
</dbReference>
<dbReference type="GO" id="GO:0003677">
    <property type="term" value="F:DNA binding"/>
    <property type="evidence" value="ECO:0007669"/>
    <property type="project" value="InterPro"/>
</dbReference>
<dbReference type="STRING" id="930992.A0A0D0BJG2"/>
<feature type="coiled-coil region" evidence="3">
    <location>
        <begin position="14"/>
        <end position="41"/>
    </location>
</feature>
<dbReference type="HOGENOM" id="CLU_007340_4_2_1"/>
<evidence type="ECO:0000313" key="7">
    <source>
        <dbReference type="Proteomes" id="UP000054485"/>
    </source>
</evidence>
<feature type="region of interest" description="Disordered" evidence="4">
    <location>
        <begin position="575"/>
        <end position="596"/>
    </location>
</feature>
<evidence type="ECO:0000256" key="3">
    <source>
        <dbReference type="SAM" id="Coils"/>
    </source>
</evidence>
<reference evidence="6 7" key="1">
    <citation type="submission" date="2014-04" db="EMBL/GenBank/DDBJ databases">
        <authorList>
            <consortium name="DOE Joint Genome Institute"/>
            <person name="Kuo A."/>
            <person name="Ruytinx J."/>
            <person name="Rineau F."/>
            <person name="Colpaert J."/>
            <person name="Kohler A."/>
            <person name="Nagy L.G."/>
            <person name="Floudas D."/>
            <person name="Copeland A."/>
            <person name="Barry K.W."/>
            <person name="Cichocki N."/>
            <person name="Veneault-Fourrey C."/>
            <person name="LaButti K."/>
            <person name="Lindquist E.A."/>
            <person name="Lipzen A."/>
            <person name="Lundell T."/>
            <person name="Morin E."/>
            <person name="Murat C."/>
            <person name="Sun H."/>
            <person name="Tunlid A."/>
            <person name="Henrissat B."/>
            <person name="Grigoriev I.V."/>
            <person name="Hibbett D.S."/>
            <person name="Martin F."/>
            <person name="Nordberg H.P."/>
            <person name="Cantor M.N."/>
            <person name="Hua S.X."/>
        </authorList>
    </citation>
    <scope>NUCLEOTIDE SEQUENCE [LARGE SCALE GENOMIC DNA]</scope>
    <source>
        <strain evidence="6 7">UH-Slu-Lm8-n1</strain>
    </source>
</reference>
<accession>A0A0D0BJG2</accession>
<proteinExistence type="predicted"/>
<organism evidence="6 7">
    <name type="scientific">Suillus luteus UH-Slu-Lm8-n1</name>
    <dbReference type="NCBI Taxonomy" id="930992"/>
    <lineage>
        <taxon>Eukaryota</taxon>
        <taxon>Fungi</taxon>
        <taxon>Dikarya</taxon>
        <taxon>Basidiomycota</taxon>
        <taxon>Agaricomycotina</taxon>
        <taxon>Agaricomycetes</taxon>
        <taxon>Agaricomycetidae</taxon>
        <taxon>Boletales</taxon>
        <taxon>Suillineae</taxon>
        <taxon>Suillaceae</taxon>
        <taxon>Suillus</taxon>
    </lineage>
</organism>